<reference evidence="1" key="1">
    <citation type="submission" date="2022-03" db="EMBL/GenBank/DDBJ databases">
        <authorList>
            <person name="Alioto T."/>
            <person name="Alioto T."/>
            <person name="Gomez Garrido J."/>
        </authorList>
    </citation>
    <scope>NUCLEOTIDE SEQUENCE</scope>
</reference>
<dbReference type="Proteomes" id="UP001295444">
    <property type="component" value="Chromosome 03"/>
</dbReference>
<sequence>MAIEQDGHVKKLLSKVRKSSAKAVKTNFFGQKTATTALVTLAENQYDEEGSDNSNQAMELGTPSAEATLTPAYLTKALETLTNKLVATWQQTADSIKKDIQDLRTCTAHLESKMDDYASAYNLCLRGSPNQAYLVTSMHMSAAYFGPTRLRLQRICCWWLACTRSLGRDICRKLRHKISC</sequence>
<dbReference type="EMBL" id="OW240914">
    <property type="protein sequence ID" value="CAH2276538.1"/>
    <property type="molecule type" value="Genomic_DNA"/>
</dbReference>
<keyword evidence="2" id="KW-1185">Reference proteome</keyword>
<dbReference type="AlphaFoldDB" id="A0AAD1RS97"/>
<name>A0AAD1RS97_PELCU</name>
<organism evidence="1 2">
    <name type="scientific">Pelobates cultripes</name>
    <name type="common">Western spadefoot toad</name>
    <dbReference type="NCBI Taxonomy" id="61616"/>
    <lineage>
        <taxon>Eukaryota</taxon>
        <taxon>Metazoa</taxon>
        <taxon>Chordata</taxon>
        <taxon>Craniata</taxon>
        <taxon>Vertebrata</taxon>
        <taxon>Euteleostomi</taxon>
        <taxon>Amphibia</taxon>
        <taxon>Batrachia</taxon>
        <taxon>Anura</taxon>
        <taxon>Pelobatoidea</taxon>
        <taxon>Pelobatidae</taxon>
        <taxon>Pelobates</taxon>
    </lineage>
</organism>
<gene>
    <name evidence="1" type="ORF">PECUL_23A057385</name>
</gene>
<accession>A0AAD1RS97</accession>
<proteinExistence type="predicted"/>
<protein>
    <submittedName>
        <fullName evidence="1">Uncharacterized protein</fullName>
    </submittedName>
</protein>
<evidence type="ECO:0000313" key="2">
    <source>
        <dbReference type="Proteomes" id="UP001295444"/>
    </source>
</evidence>
<evidence type="ECO:0000313" key="1">
    <source>
        <dbReference type="EMBL" id="CAH2276538.1"/>
    </source>
</evidence>